<feature type="region of interest" description="Disordered" evidence="9">
    <location>
        <begin position="933"/>
        <end position="966"/>
    </location>
</feature>
<dbReference type="CDD" id="cd18604">
    <property type="entry name" value="ABC_6TM_VMR1_D2_like"/>
    <property type="match status" value="1"/>
</dbReference>
<dbReference type="SMART" id="SM00382">
    <property type="entry name" value="AAA"/>
    <property type="match status" value="2"/>
</dbReference>
<feature type="transmembrane region" description="Helical" evidence="10">
    <location>
        <begin position="1184"/>
        <end position="1204"/>
    </location>
</feature>
<evidence type="ECO:0000259" key="12">
    <source>
        <dbReference type="PROSITE" id="PS50929"/>
    </source>
</evidence>
<dbReference type="PANTHER" id="PTHR24223">
    <property type="entry name" value="ATP-BINDING CASSETTE SUB-FAMILY C"/>
    <property type="match status" value="1"/>
</dbReference>
<evidence type="ECO:0000259" key="11">
    <source>
        <dbReference type="PROSITE" id="PS50893"/>
    </source>
</evidence>
<feature type="region of interest" description="Disordered" evidence="9">
    <location>
        <begin position="1482"/>
        <end position="1542"/>
    </location>
</feature>
<proteinExistence type="predicted"/>
<dbReference type="CDD" id="cd18596">
    <property type="entry name" value="ABC_6TM_VMR1_D1_like"/>
    <property type="match status" value="1"/>
</dbReference>
<feature type="transmembrane region" description="Helical" evidence="10">
    <location>
        <begin position="486"/>
        <end position="509"/>
    </location>
</feature>
<evidence type="ECO:0000313" key="13">
    <source>
        <dbReference type="EMBL" id="KAF9581125.1"/>
    </source>
</evidence>
<feature type="domain" description="ABC transmembrane type-1" evidence="12">
    <location>
        <begin position="345"/>
        <end position="625"/>
    </location>
</feature>
<evidence type="ECO:0000256" key="10">
    <source>
        <dbReference type="SAM" id="Phobius"/>
    </source>
</evidence>
<dbReference type="EMBL" id="JAABOA010001655">
    <property type="protein sequence ID" value="KAF9581125.1"/>
    <property type="molecule type" value="Genomic_DNA"/>
</dbReference>
<evidence type="ECO:0000256" key="1">
    <source>
        <dbReference type="ARBA" id="ARBA00004370"/>
    </source>
</evidence>
<feature type="transmembrane region" description="Helical" evidence="10">
    <location>
        <begin position="564"/>
        <end position="586"/>
    </location>
</feature>
<dbReference type="GO" id="GO:0140359">
    <property type="term" value="F:ABC-type transporter activity"/>
    <property type="evidence" value="ECO:0007669"/>
    <property type="project" value="InterPro"/>
</dbReference>
<comment type="subcellular location">
    <subcellularLocation>
        <location evidence="1">Membrane</location>
    </subcellularLocation>
</comment>
<keyword evidence="8 10" id="KW-0472">Membrane</keyword>
<gene>
    <name evidence="13" type="ORF">BGW38_001974</name>
</gene>
<dbReference type="PANTHER" id="PTHR24223:SF353">
    <property type="entry name" value="ABC TRANSPORTER ATP-BINDING PROTEIN_PERMEASE VMR1-RELATED"/>
    <property type="match status" value="1"/>
</dbReference>
<dbReference type="Gene3D" id="3.40.50.300">
    <property type="entry name" value="P-loop containing nucleotide triphosphate hydrolases"/>
    <property type="match status" value="2"/>
</dbReference>
<dbReference type="InterPro" id="IPR017871">
    <property type="entry name" value="ABC_transporter-like_CS"/>
</dbReference>
<dbReference type="InterPro" id="IPR050173">
    <property type="entry name" value="ABC_transporter_C-like"/>
</dbReference>
<keyword evidence="4" id="KW-0677">Repeat</keyword>
<name>A0A9P6KDV1_9FUNG</name>
<reference evidence="13" key="1">
    <citation type="journal article" date="2020" name="Fungal Divers.">
        <title>Resolving the Mortierellaceae phylogeny through synthesis of multi-gene phylogenetics and phylogenomics.</title>
        <authorList>
            <person name="Vandepol N."/>
            <person name="Liber J."/>
            <person name="Desiro A."/>
            <person name="Na H."/>
            <person name="Kennedy M."/>
            <person name="Barry K."/>
            <person name="Grigoriev I.V."/>
            <person name="Miller A.N."/>
            <person name="O'Donnell K."/>
            <person name="Stajich J.E."/>
            <person name="Bonito G."/>
        </authorList>
    </citation>
    <scope>NUCLEOTIDE SEQUENCE</scope>
    <source>
        <strain evidence="13">KOD1015</strain>
    </source>
</reference>
<feature type="transmembrane region" description="Helical" evidence="10">
    <location>
        <begin position="1082"/>
        <end position="1104"/>
    </location>
</feature>
<dbReference type="InterPro" id="IPR003593">
    <property type="entry name" value="AAA+_ATPase"/>
</dbReference>
<evidence type="ECO:0000256" key="2">
    <source>
        <dbReference type="ARBA" id="ARBA00022448"/>
    </source>
</evidence>
<keyword evidence="3 10" id="KW-0812">Transmembrane</keyword>
<protein>
    <submittedName>
        <fullName evidence="13">Uncharacterized protein</fullName>
    </submittedName>
</protein>
<dbReference type="InterPro" id="IPR011527">
    <property type="entry name" value="ABC1_TM_dom"/>
</dbReference>
<dbReference type="SUPFAM" id="SSF52540">
    <property type="entry name" value="P-loop containing nucleoside triphosphate hydrolases"/>
    <property type="match status" value="2"/>
</dbReference>
<evidence type="ECO:0000256" key="4">
    <source>
        <dbReference type="ARBA" id="ARBA00022737"/>
    </source>
</evidence>
<dbReference type="SUPFAM" id="SSF90123">
    <property type="entry name" value="ABC transporter transmembrane region"/>
    <property type="match status" value="2"/>
</dbReference>
<keyword evidence="2" id="KW-0813">Transport</keyword>
<evidence type="ECO:0000256" key="9">
    <source>
        <dbReference type="SAM" id="MobiDB-lite"/>
    </source>
</evidence>
<dbReference type="InterPro" id="IPR003439">
    <property type="entry name" value="ABC_transporter-like_ATP-bd"/>
</dbReference>
<comment type="caution">
    <text evidence="13">The sequence shown here is derived from an EMBL/GenBank/DDBJ whole genome shotgun (WGS) entry which is preliminary data.</text>
</comment>
<evidence type="ECO:0000256" key="7">
    <source>
        <dbReference type="ARBA" id="ARBA00022989"/>
    </source>
</evidence>
<feature type="transmembrane region" description="Helical" evidence="10">
    <location>
        <begin position="1271"/>
        <end position="1291"/>
    </location>
</feature>
<feature type="transmembrane region" description="Helical" evidence="10">
    <location>
        <begin position="101"/>
        <end position="118"/>
    </location>
</feature>
<dbReference type="PROSITE" id="PS50893">
    <property type="entry name" value="ABC_TRANSPORTER_2"/>
    <property type="match status" value="2"/>
</dbReference>
<dbReference type="Pfam" id="PF00005">
    <property type="entry name" value="ABC_tran"/>
    <property type="match status" value="2"/>
</dbReference>
<dbReference type="Proteomes" id="UP000780801">
    <property type="component" value="Unassembled WGS sequence"/>
</dbReference>
<feature type="transmembrane region" description="Helical" evidence="10">
    <location>
        <begin position="6"/>
        <end position="27"/>
    </location>
</feature>
<evidence type="ECO:0000256" key="3">
    <source>
        <dbReference type="ARBA" id="ARBA00022692"/>
    </source>
</evidence>
<feature type="domain" description="ABC transporter" evidence="11">
    <location>
        <begin position="1361"/>
        <end position="1639"/>
    </location>
</feature>
<feature type="region of interest" description="Disordered" evidence="9">
    <location>
        <begin position="45"/>
        <end position="64"/>
    </location>
</feature>
<organism evidence="13 14">
    <name type="scientific">Lunasporangiospora selenospora</name>
    <dbReference type="NCBI Taxonomy" id="979761"/>
    <lineage>
        <taxon>Eukaryota</taxon>
        <taxon>Fungi</taxon>
        <taxon>Fungi incertae sedis</taxon>
        <taxon>Mucoromycota</taxon>
        <taxon>Mortierellomycotina</taxon>
        <taxon>Mortierellomycetes</taxon>
        <taxon>Mortierellales</taxon>
        <taxon>Mortierellaceae</taxon>
        <taxon>Lunasporangiospora</taxon>
    </lineage>
</organism>
<dbReference type="Gene3D" id="1.20.1560.10">
    <property type="entry name" value="ABC transporter type 1, transmembrane domain"/>
    <property type="match status" value="2"/>
</dbReference>
<keyword evidence="14" id="KW-1185">Reference proteome</keyword>
<feature type="domain" description="ABC transporter" evidence="11">
    <location>
        <begin position="710"/>
        <end position="933"/>
    </location>
</feature>
<keyword evidence="6" id="KW-0067">ATP-binding</keyword>
<dbReference type="CDD" id="cd03250">
    <property type="entry name" value="ABCC_MRP_domain1"/>
    <property type="match status" value="1"/>
</dbReference>
<evidence type="ECO:0000256" key="5">
    <source>
        <dbReference type="ARBA" id="ARBA00022741"/>
    </source>
</evidence>
<dbReference type="GO" id="GO:0016887">
    <property type="term" value="F:ATP hydrolysis activity"/>
    <property type="evidence" value="ECO:0007669"/>
    <property type="project" value="InterPro"/>
</dbReference>
<dbReference type="GO" id="GO:0016020">
    <property type="term" value="C:membrane"/>
    <property type="evidence" value="ECO:0007669"/>
    <property type="project" value="UniProtKB-SubCell"/>
</dbReference>
<keyword evidence="5" id="KW-0547">Nucleotide-binding</keyword>
<keyword evidence="7 10" id="KW-1133">Transmembrane helix</keyword>
<evidence type="ECO:0000313" key="14">
    <source>
        <dbReference type="Proteomes" id="UP000780801"/>
    </source>
</evidence>
<dbReference type="OrthoDB" id="6500128at2759"/>
<feature type="transmembrane region" description="Helical" evidence="10">
    <location>
        <begin position="1159"/>
        <end position="1178"/>
    </location>
</feature>
<evidence type="ECO:0000256" key="6">
    <source>
        <dbReference type="ARBA" id="ARBA00022840"/>
    </source>
</evidence>
<feature type="transmembrane region" description="Helical" evidence="10">
    <location>
        <begin position="460"/>
        <end position="480"/>
    </location>
</feature>
<dbReference type="InterPro" id="IPR027417">
    <property type="entry name" value="P-loop_NTPase"/>
</dbReference>
<dbReference type="Pfam" id="PF00664">
    <property type="entry name" value="ABC_membrane"/>
    <property type="match status" value="2"/>
</dbReference>
<feature type="transmembrane region" description="Helical" evidence="10">
    <location>
        <begin position="150"/>
        <end position="169"/>
    </location>
</feature>
<feature type="compositionally biased region" description="Low complexity" evidence="9">
    <location>
        <begin position="1484"/>
        <end position="1515"/>
    </location>
</feature>
<dbReference type="GO" id="GO:0005524">
    <property type="term" value="F:ATP binding"/>
    <property type="evidence" value="ECO:0007669"/>
    <property type="project" value="UniProtKB-KW"/>
</dbReference>
<dbReference type="PROSITE" id="PS50929">
    <property type="entry name" value="ABC_TM1F"/>
    <property type="match status" value="2"/>
</dbReference>
<dbReference type="CDD" id="cd03244">
    <property type="entry name" value="ABCC_MRP_domain2"/>
    <property type="match status" value="1"/>
</dbReference>
<accession>A0A9P6KDV1</accession>
<dbReference type="InterPro" id="IPR036640">
    <property type="entry name" value="ABC1_TM_sf"/>
</dbReference>
<sequence length="1665" mass="184961">MSTASVVVAALPLVYSIGSAVALLYLARKPVHLDQISAIDDQLANDPSLHDESNGSGDSDETRDLNASVYQSGAAFTDTTAIDQVQTLYQEERANNIGVNLARFGFTALQLGLTLFSLELLRSSNNSSRQHHGQNLLLDDSPTQAEYHSFFGYLVQILTWTYALALAFVQATRPAVAAQFWIRPQMDLFYTLEFFLQTYGLLRIDFLTVPLNELPFWLKLDGLTWTTVVLLLGVSLTTRPYRPQTPPKKLLEGEVARLPSREYASSIYSRLTFSWVNPLVYLGYKRSLQEEDLPDIEPTDQSLNSIKRYNRVKQESLFRSLVKTFRGQFLIQFVWAMPWCLLINVSPYLLNKIIIYVECETCGPPTSTEYLYVVALFATSVAESLCHQTALQIGRRIFAQTASICNSQVFAKSLRRRDMASPAEKSDENKDEKKKDGTLNIANLIAVDVKKMEIPFSYLHYLYGFPIQFVFAGVQLYWLLGYASLVGIACMFITYPIPAKLYSMIMSLFKDIMSTKDDRMDALNEMLSAIRIVKFFGWESKFEEKITAAREIELNRTKESYIKIILTDIVWMVVPLLNIVVILTTYTKIFGHDISASKIFTTLALFNIMRSALNSLPWQIKNTMQAVVSIGRINKFLLEEELLKDTTVTKIDGKANVNAEPVIGFADASFVWHNKEQSSESSQSTKADETKKSLFQRIKAKFSKKTAQTTPEEPVAEVAEIQERFMLKDLNVKFPIGKLSVIAGPTGSGKSAMLLALLGELEKQKGHMYMPRRDYGPYASASSKENGSGIAYVSQTAWLQNSTIRKNILFGCEFDQERYDAVIEGCALTTDFDIFDAGDLTEIGEQGITLSGGQKQRVSLARAIYSKATVLLLDDYSDRTVAGRTVLIVTHQVHLTLHAASLVVVLDKGTIIGAGTPEEVTKNQWIENVNLNTPVTGADGEGSEVSTLDGEEPGQGKPKKEKKAATKLTEDEKKVEGAVSFSVYKTYLIASGGWPFWTGLLALFLLRELLDISQNAWLAIWANDMTKSTGSYAIRAFDYLAPAPVTQSIYKAFAPVDKSGQYGAVTMALFGQGSPETVNVDYYLGIYILLSIIAMLAVLLTNYYTIFGGLAASRSLHEQLLHKVLRAKVRFFDTTPIGRIINRFSSDISTIDEDVSNGLEGLFGASVTILGIVVIISVNMPLFLVPAVFIVGVYTIIGSFYVPVSRDLKRLNSNSRSPILNNFNETLSGVATIRAYGFEDRFVAKNLLNQDNNNRTFLLLWSTNRWLHWRVDIAGALVAFATGFLILQNYGRIEPGWAAMSLTYSLMFTGTIVWLIRNYAQNEMNLNSVERVAEYIALEEEPPAIIPGSRPPAAWPHAGEIVIDHLTMKYSSDAPAVIKDISLTIKAGEKVGVVGRTGSGKSTLAISLFRFMDPVAGKIVIDGVDICKIGLQDLRTNLTIIPQDPILFKGTLRSNLDPFGEREDRELWEALRRSHLIPETAELVSGKSSSKSPAGSVKGAATSSSSAEATPGGSERTVTESETVDPSKITLDTPVKEHGSNFSQGQRQLIALARALVRQSKIIVMDEATASVDFETDLRIQGTIREEMSQSTIITIAHRIRTIADFDRVLVMNAGEVAEFDKPLTLMKKEDSLFRMLCERSSEFETLLAIAEEKERKDLEAGRHV</sequence>
<feature type="domain" description="ABC transmembrane type-1" evidence="12">
    <location>
        <begin position="1069"/>
        <end position="1321"/>
    </location>
</feature>
<evidence type="ECO:0000256" key="8">
    <source>
        <dbReference type="ARBA" id="ARBA00023136"/>
    </source>
</evidence>
<feature type="transmembrane region" description="Helical" evidence="10">
    <location>
        <begin position="1297"/>
        <end position="1316"/>
    </location>
</feature>
<dbReference type="PROSITE" id="PS00211">
    <property type="entry name" value="ABC_TRANSPORTER_1"/>
    <property type="match status" value="2"/>
</dbReference>